<dbReference type="InterPro" id="IPR010852">
    <property type="entry name" value="ABATE"/>
</dbReference>
<dbReference type="Proteomes" id="UP000625033">
    <property type="component" value="Unassembled WGS sequence"/>
</dbReference>
<evidence type="ECO:0000313" key="2">
    <source>
        <dbReference type="EMBL" id="MBG6084617.1"/>
    </source>
</evidence>
<comment type="caution">
    <text evidence="2">The sequence shown here is derived from an EMBL/GenBank/DDBJ whole genome shotgun (WGS) entry which is preliminary data.</text>
</comment>
<dbReference type="PANTHER" id="PTHR35525:SF3">
    <property type="entry name" value="BLL6575 PROTEIN"/>
    <property type="match status" value="1"/>
</dbReference>
<dbReference type="SUPFAM" id="SSF160904">
    <property type="entry name" value="Jann2411-like"/>
    <property type="match status" value="1"/>
</dbReference>
<protein>
    <submittedName>
        <fullName evidence="2">RNA-binding Zn ribbon-like protein</fullName>
    </submittedName>
</protein>
<keyword evidence="3" id="KW-1185">Reference proteome</keyword>
<name>A0A931GFF8_9MICC</name>
<feature type="domain" description="Zinc finger CGNR" evidence="1">
    <location>
        <begin position="134"/>
        <end position="177"/>
    </location>
</feature>
<sequence length="180" mass="20330">MQFAPDTLVALRSAVNLLNTGQAPVDQLTTIADLEQFLDQEQYSGFRAGTEGELRQVRHLRSTFRAFWDSAEDEAVELVNQTLRNVRALPQLVKHDGWDYHLHATPENAPLVDRMAAEIALAVMDVIRAGELDRLRVCAAEDCHAVLVDTSRNRSKRFCDTGNCANRSHVRAYRQRQSAR</sequence>
<dbReference type="EMBL" id="JADOTZ010000001">
    <property type="protein sequence ID" value="MBG6084617.1"/>
    <property type="molecule type" value="Genomic_DNA"/>
</dbReference>
<dbReference type="AlphaFoldDB" id="A0A931GFF8"/>
<dbReference type="InterPro" id="IPR021005">
    <property type="entry name" value="Znf_CGNR"/>
</dbReference>
<dbReference type="Pfam" id="PF11706">
    <property type="entry name" value="zf-CGNR"/>
    <property type="match status" value="1"/>
</dbReference>
<dbReference type="RefSeq" id="WP_196835906.1">
    <property type="nucleotide sequence ID" value="NZ_JADOTZ010000001.1"/>
</dbReference>
<reference evidence="2" key="1">
    <citation type="submission" date="2020-11" db="EMBL/GenBank/DDBJ databases">
        <title>Sequencing the genomes of 1000 actinobacteria strains.</title>
        <authorList>
            <person name="Klenk H.-P."/>
        </authorList>
    </citation>
    <scope>NUCLEOTIDE SEQUENCE</scope>
    <source>
        <strain evidence="2">DSM 26152</strain>
    </source>
</reference>
<gene>
    <name evidence="2" type="ORF">IW252_001384</name>
</gene>
<proteinExistence type="predicted"/>
<dbReference type="Gene3D" id="1.10.3300.10">
    <property type="entry name" value="Jann2411-like domain"/>
    <property type="match status" value="1"/>
</dbReference>
<dbReference type="Pfam" id="PF07336">
    <property type="entry name" value="ABATE"/>
    <property type="match status" value="1"/>
</dbReference>
<dbReference type="PANTHER" id="PTHR35525">
    <property type="entry name" value="BLL6575 PROTEIN"/>
    <property type="match status" value="1"/>
</dbReference>
<organism evidence="2 3">
    <name type="scientific">Zhihengliuella flava</name>
    <dbReference type="NCBI Taxonomy" id="1285193"/>
    <lineage>
        <taxon>Bacteria</taxon>
        <taxon>Bacillati</taxon>
        <taxon>Actinomycetota</taxon>
        <taxon>Actinomycetes</taxon>
        <taxon>Micrococcales</taxon>
        <taxon>Micrococcaceae</taxon>
        <taxon>Zhihengliuella</taxon>
    </lineage>
</organism>
<dbReference type="InterPro" id="IPR023286">
    <property type="entry name" value="ABATE_dom_sf"/>
</dbReference>
<accession>A0A931GFF8</accession>
<evidence type="ECO:0000313" key="3">
    <source>
        <dbReference type="Proteomes" id="UP000625033"/>
    </source>
</evidence>
<evidence type="ECO:0000259" key="1">
    <source>
        <dbReference type="Pfam" id="PF11706"/>
    </source>
</evidence>